<evidence type="ECO:0000313" key="6">
    <source>
        <dbReference type="EMBL" id="RPF58350.1"/>
    </source>
</evidence>
<keyword evidence="7" id="KW-1185">Reference proteome</keyword>
<dbReference type="GO" id="GO:0000455">
    <property type="term" value="P:enzyme-directed rRNA pseudouridine synthesis"/>
    <property type="evidence" value="ECO:0007669"/>
    <property type="project" value="TreeGrafter"/>
</dbReference>
<sequence length="282" mass="32575">MLKINLLESWQSQTIDEVLQSKFFSKKVLHLLRMNKQITLNGEPIRLNYKIDQTGELILPDVIDASSDYARSVRFCDVVYEDDYVAIVVKQRGVKTHPNEQHELNTLMNHAMNTIDSDYLEPIHRLDQETKGLLILCKHPYVKSTFDTMLDQRLISRFYIANVHNNESLSAQTIDLPIGKDSTHANKRRISNRGQQAITHIVDFIDYNNGKFPILKLDTGRQHQIRVHLEAIGHSIIGDPLYSESHLRNLALCAYKIEFVHPYTEDLISVEIPLEDIDFLND</sequence>
<comment type="caution">
    <text evidence="6">The sequence shown here is derived from an EMBL/GenBank/DDBJ whole genome shotgun (WGS) entry which is preliminary data.</text>
</comment>
<protein>
    <recommendedName>
        <fullName evidence="3">RNA pseudouridylate synthase</fullName>
    </recommendedName>
    <alternativeName>
        <fullName evidence="4">RNA-uridine isomerase</fullName>
    </alternativeName>
</protein>
<dbReference type="Gene3D" id="3.30.2350.10">
    <property type="entry name" value="Pseudouridine synthase"/>
    <property type="match status" value="1"/>
</dbReference>
<feature type="domain" description="Pseudouridine synthase RsuA/RluA-like" evidence="5">
    <location>
        <begin position="85"/>
        <end position="231"/>
    </location>
</feature>
<name>A0A3N5BTF4_9BACL</name>
<dbReference type="AlphaFoldDB" id="A0A3N5BTF4"/>
<proteinExistence type="inferred from homology"/>
<organism evidence="6 7">
    <name type="scientific">Abyssicoccus albus</name>
    <dbReference type="NCBI Taxonomy" id="1817405"/>
    <lineage>
        <taxon>Bacteria</taxon>
        <taxon>Bacillati</taxon>
        <taxon>Bacillota</taxon>
        <taxon>Bacilli</taxon>
        <taxon>Bacillales</taxon>
        <taxon>Abyssicoccaceae</taxon>
    </lineage>
</organism>
<dbReference type="SUPFAM" id="SSF55120">
    <property type="entry name" value="Pseudouridine synthase"/>
    <property type="match status" value="1"/>
</dbReference>
<dbReference type="GO" id="GO:0009982">
    <property type="term" value="F:pseudouridine synthase activity"/>
    <property type="evidence" value="ECO:0007669"/>
    <property type="project" value="InterPro"/>
</dbReference>
<dbReference type="PANTHER" id="PTHR21600:SF87">
    <property type="entry name" value="RNA PSEUDOURIDYLATE SYNTHASE DOMAIN-CONTAINING PROTEIN 1"/>
    <property type="match status" value="1"/>
</dbReference>
<evidence type="ECO:0000256" key="1">
    <source>
        <dbReference type="ARBA" id="ARBA00000073"/>
    </source>
</evidence>
<dbReference type="OrthoDB" id="9807829at2"/>
<dbReference type="InterPro" id="IPR050188">
    <property type="entry name" value="RluA_PseudoU_synthase"/>
</dbReference>
<evidence type="ECO:0000256" key="2">
    <source>
        <dbReference type="ARBA" id="ARBA00010876"/>
    </source>
</evidence>
<dbReference type="InterPro" id="IPR006145">
    <property type="entry name" value="PsdUridine_synth_RsuA/RluA"/>
</dbReference>
<comment type="similarity">
    <text evidence="2">Belongs to the pseudouridine synthase RluA family.</text>
</comment>
<evidence type="ECO:0000313" key="7">
    <source>
        <dbReference type="Proteomes" id="UP000277108"/>
    </source>
</evidence>
<dbReference type="RefSeq" id="WP_123807756.1">
    <property type="nucleotide sequence ID" value="NZ_RKRK01000002.1"/>
</dbReference>
<gene>
    <name evidence="6" type="ORF">EDD62_0996</name>
</gene>
<reference evidence="6 7" key="1">
    <citation type="submission" date="2018-11" db="EMBL/GenBank/DDBJ databases">
        <title>Genomic Encyclopedia of Type Strains, Phase IV (KMG-IV): sequencing the most valuable type-strain genomes for metagenomic binning, comparative biology and taxonomic classification.</title>
        <authorList>
            <person name="Goeker M."/>
        </authorList>
    </citation>
    <scope>NUCLEOTIDE SEQUENCE [LARGE SCALE GENOMIC DNA]</scope>
    <source>
        <strain evidence="6 7">DSM 29158</strain>
    </source>
</reference>
<dbReference type="GO" id="GO:0003723">
    <property type="term" value="F:RNA binding"/>
    <property type="evidence" value="ECO:0007669"/>
    <property type="project" value="InterPro"/>
</dbReference>
<dbReference type="PANTHER" id="PTHR21600">
    <property type="entry name" value="MITOCHONDRIAL RNA PSEUDOURIDINE SYNTHASE"/>
    <property type="match status" value="1"/>
</dbReference>
<evidence type="ECO:0000256" key="4">
    <source>
        <dbReference type="ARBA" id="ARBA00033164"/>
    </source>
</evidence>
<dbReference type="InterPro" id="IPR020103">
    <property type="entry name" value="PsdUridine_synth_cat_dom_sf"/>
</dbReference>
<evidence type="ECO:0000256" key="3">
    <source>
        <dbReference type="ARBA" id="ARBA00031870"/>
    </source>
</evidence>
<dbReference type="Proteomes" id="UP000277108">
    <property type="component" value="Unassembled WGS sequence"/>
</dbReference>
<dbReference type="GO" id="GO:0140098">
    <property type="term" value="F:catalytic activity, acting on RNA"/>
    <property type="evidence" value="ECO:0007669"/>
    <property type="project" value="UniProtKB-ARBA"/>
</dbReference>
<accession>A0A3N5BTF4</accession>
<dbReference type="CDD" id="cd02869">
    <property type="entry name" value="PseudoU_synth_RluA_like"/>
    <property type="match status" value="1"/>
</dbReference>
<dbReference type="Pfam" id="PF00849">
    <property type="entry name" value="PseudoU_synth_2"/>
    <property type="match status" value="1"/>
</dbReference>
<comment type="catalytic activity">
    <reaction evidence="1">
        <text>a uridine in RNA = a pseudouridine in RNA</text>
        <dbReference type="Rhea" id="RHEA:48348"/>
        <dbReference type="Rhea" id="RHEA-COMP:12068"/>
        <dbReference type="Rhea" id="RHEA-COMP:12069"/>
        <dbReference type="ChEBI" id="CHEBI:65314"/>
        <dbReference type="ChEBI" id="CHEBI:65315"/>
    </reaction>
</comment>
<dbReference type="EMBL" id="RKRK01000002">
    <property type="protein sequence ID" value="RPF58350.1"/>
    <property type="molecule type" value="Genomic_DNA"/>
</dbReference>
<evidence type="ECO:0000259" key="5">
    <source>
        <dbReference type="Pfam" id="PF00849"/>
    </source>
</evidence>